<feature type="transmembrane region" description="Helical" evidence="6">
    <location>
        <begin position="67"/>
        <end position="86"/>
    </location>
</feature>
<dbReference type="GO" id="GO:0005886">
    <property type="term" value="C:plasma membrane"/>
    <property type="evidence" value="ECO:0007669"/>
    <property type="project" value="UniProtKB-SubCell"/>
</dbReference>
<dbReference type="PANTHER" id="PTHR43370:SF1">
    <property type="entry name" value="GUANOSINE ABC TRANSPORTER PERMEASE PROTEIN NUPQ"/>
    <property type="match status" value="1"/>
</dbReference>
<keyword evidence="5 6" id="KW-0472">Membrane</keyword>
<feature type="transmembrane region" description="Helical" evidence="6">
    <location>
        <begin position="98"/>
        <end position="121"/>
    </location>
</feature>
<organism evidence="7 8">
    <name type="scientific">Diplocloster agilis</name>
    <dbReference type="NCBI Taxonomy" id="2850323"/>
    <lineage>
        <taxon>Bacteria</taxon>
        <taxon>Bacillati</taxon>
        <taxon>Bacillota</taxon>
        <taxon>Clostridia</taxon>
        <taxon>Lachnospirales</taxon>
        <taxon>Lachnospiraceae</taxon>
        <taxon>Diplocloster</taxon>
    </lineage>
</organism>
<feature type="transmembrane region" description="Helical" evidence="6">
    <location>
        <begin position="153"/>
        <end position="175"/>
    </location>
</feature>
<dbReference type="EMBL" id="JAHQCW010000008">
    <property type="protein sequence ID" value="MBU9736229.1"/>
    <property type="molecule type" value="Genomic_DNA"/>
</dbReference>
<feature type="transmembrane region" description="Helical" evidence="6">
    <location>
        <begin position="12"/>
        <end position="36"/>
    </location>
</feature>
<evidence type="ECO:0000256" key="6">
    <source>
        <dbReference type="SAM" id="Phobius"/>
    </source>
</evidence>
<gene>
    <name evidence="7" type="ORF">KTH89_06735</name>
</gene>
<keyword evidence="3 6" id="KW-0812">Transmembrane</keyword>
<keyword evidence="8" id="KW-1185">Reference proteome</keyword>
<dbReference type="Proteomes" id="UP000712157">
    <property type="component" value="Unassembled WGS sequence"/>
</dbReference>
<evidence type="ECO:0000256" key="4">
    <source>
        <dbReference type="ARBA" id="ARBA00022989"/>
    </source>
</evidence>
<evidence type="ECO:0000256" key="1">
    <source>
        <dbReference type="ARBA" id="ARBA00004651"/>
    </source>
</evidence>
<reference evidence="7" key="1">
    <citation type="submission" date="2021-06" db="EMBL/GenBank/DDBJ databases">
        <title>Description of novel taxa of the family Lachnospiraceae.</title>
        <authorList>
            <person name="Chaplin A.V."/>
            <person name="Sokolova S.R."/>
            <person name="Pikina A.P."/>
            <person name="Korzhanova M."/>
            <person name="Belova V."/>
            <person name="Korostin D."/>
            <person name="Efimov B.A."/>
        </authorList>
    </citation>
    <scope>NUCLEOTIDE SEQUENCE</scope>
    <source>
        <strain evidence="7">ASD5720</strain>
    </source>
</reference>
<dbReference type="Pfam" id="PF02653">
    <property type="entry name" value="BPD_transp_2"/>
    <property type="match status" value="1"/>
</dbReference>
<evidence type="ECO:0000256" key="5">
    <source>
        <dbReference type="ARBA" id="ARBA00023136"/>
    </source>
</evidence>
<evidence type="ECO:0000313" key="7">
    <source>
        <dbReference type="EMBL" id="MBU9736229.1"/>
    </source>
</evidence>
<dbReference type="InterPro" id="IPR001851">
    <property type="entry name" value="ABC_transp_permease"/>
</dbReference>
<evidence type="ECO:0000313" key="8">
    <source>
        <dbReference type="Proteomes" id="UP000712157"/>
    </source>
</evidence>
<dbReference type="PANTHER" id="PTHR43370">
    <property type="entry name" value="SUGAR ABC TRANSPORTER INTEGRAL MEMBRANE PROTEIN-RELATED"/>
    <property type="match status" value="1"/>
</dbReference>
<protein>
    <submittedName>
        <fullName evidence="7">ABC transporter permease</fullName>
    </submittedName>
</protein>
<evidence type="ECO:0000256" key="2">
    <source>
        <dbReference type="ARBA" id="ARBA00022475"/>
    </source>
</evidence>
<dbReference type="RefSeq" id="WP_238721139.1">
    <property type="nucleotide sequence ID" value="NZ_JAHQCW010000008.1"/>
</dbReference>
<comment type="subcellular location">
    <subcellularLocation>
        <location evidence="1">Cell membrane</location>
        <topology evidence="1">Multi-pass membrane protein</topology>
    </subcellularLocation>
</comment>
<proteinExistence type="predicted"/>
<keyword evidence="2" id="KW-1003">Cell membrane</keyword>
<dbReference type="AlphaFoldDB" id="A0A949JX40"/>
<comment type="caution">
    <text evidence="7">The sequence shown here is derived from an EMBL/GenBank/DDBJ whole genome shotgun (WGS) entry which is preliminary data.</text>
</comment>
<dbReference type="CDD" id="cd06580">
    <property type="entry name" value="TM_PBP1_transp_TpRbsC_like"/>
    <property type="match status" value="1"/>
</dbReference>
<feature type="transmembrane region" description="Helical" evidence="6">
    <location>
        <begin position="282"/>
        <end position="301"/>
    </location>
</feature>
<dbReference type="GO" id="GO:0022857">
    <property type="term" value="F:transmembrane transporter activity"/>
    <property type="evidence" value="ECO:0007669"/>
    <property type="project" value="InterPro"/>
</dbReference>
<feature type="transmembrane region" description="Helical" evidence="6">
    <location>
        <begin position="43"/>
        <end position="61"/>
    </location>
</feature>
<accession>A0A949JX40</accession>
<evidence type="ECO:0000256" key="3">
    <source>
        <dbReference type="ARBA" id="ARBA00022692"/>
    </source>
</evidence>
<keyword evidence="4 6" id="KW-1133">Transmembrane helix</keyword>
<name>A0A949JX40_9FIRM</name>
<sequence length="318" mass="34169">MLANWSEILEKIFSYTLIHDGFVATVPIFYACMCAVISRQANIVNIAAEGIIMFGAFFGFAASYFTGSWICGVLAGMLIGVLVSWFMGKAYLNYKVNIFVVGLSVNMIAASGTRFLLNAIFGANGNFVSDKVQAIAKVNLGFLNKSPVLSSLFSGYAVTDLFIIPLVIAVWYMLYKTVWGLRLRSVGLNPMASMTAGIDVRKKQMQALLLSGACAGIGGAHLSLGYSCFFIEGMSGGKGFMGMAAMQFGNANPLAAGVGCVFFGMSQSVASRIAPWGIPNQFVSMFPYVATTLVLAITVIIQRMKRRREESALVGKKA</sequence>